<comment type="subcellular location">
    <subcellularLocation>
        <location evidence="1">Cell inner membrane</location>
        <topology evidence="1">Single-pass type II membrane protein</topology>
        <orientation evidence="1">Periplasmic side</orientation>
    </subcellularLocation>
</comment>
<dbReference type="InterPro" id="IPR052029">
    <property type="entry name" value="PpiD_chaperone"/>
</dbReference>
<dbReference type="Pfam" id="PF00639">
    <property type="entry name" value="Rotamase"/>
    <property type="match status" value="1"/>
</dbReference>
<keyword evidence="7" id="KW-0143">Chaperone</keyword>
<evidence type="ECO:0000313" key="15">
    <source>
        <dbReference type="Proteomes" id="UP000008871"/>
    </source>
</evidence>
<dbReference type="STRING" id="393595.ABO_1214"/>
<dbReference type="OrthoDB" id="9812372at2"/>
<dbReference type="Pfam" id="PF13624">
    <property type="entry name" value="SurA_N_3"/>
    <property type="match status" value="1"/>
</dbReference>
<dbReference type="Proteomes" id="UP000008871">
    <property type="component" value="Chromosome"/>
</dbReference>
<dbReference type="GO" id="GO:0003755">
    <property type="term" value="F:peptidyl-prolyl cis-trans isomerase activity"/>
    <property type="evidence" value="ECO:0007669"/>
    <property type="project" value="UniProtKB-KW"/>
</dbReference>
<keyword evidence="2" id="KW-1003">Cell membrane</keyword>
<evidence type="ECO:0000256" key="7">
    <source>
        <dbReference type="ARBA" id="ARBA00023186"/>
    </source>
</evidence>
<dbReference type="PROSITE" id="PS50198">
    <property type="entry name" value="PPIC_PPIASE_2"/>
    <property type="match status" value="1"/>
</dbReference>
<dbReference type="SUPFAM" id="SSF54534">
    <property type="entry name" value="FKBP-like"/>
    <property type="match status" value="1"/>
</dbReference>
<comment type="similarity">
    <text evidence="8">Belongs to the PpiD chaperone family.</text>
</comment>
<dbReference type="GO" id="GO:0005886">
    <property type="term" value="C:plasma membrane"/>
    <property type="evidence" value="ECO:0007669"/>
    <property type="project" value="UniProtKB-SubCell"/>
</dbReference>
<accession>Q0VQ86</accession>
<evidence type="ECO:0000256" key="8">
    <source>
        <dbReference type="ARBA" id="ARBA00038408"/>
    </source>
</evidence>
<keyword evidence="11" id="KW-0697">Rotamase</keyword>
<proteinExistence type="inferred from homology"/>
<dbReference type="KEGG" id="abo:ABO_1214"/>
<evidence type="ECO:0000256" key="11">
    <source>
        <dbReference type="PROSITE-ProRule" id="PRU00278"/>
    </source>
</evidence>
<evidence type="ECO:0000256" key="3">
    <source>
        <dbReference type="ARBA" id="ARBA00022519"/>
    </source>
</evidence>
<evidence type="ECO:0000256" key="2">
    <source>
        <dbReference type="ARBA" id="ARBA00022475"/>
    </source>
</evidence>
<keyword evidence="5 12" id="KW-1133">Transmembrane helix</keyword>
<keyword evidence="3" id="KW-0997">Cell inner membrane</keyword>
<protein>
    <recommendedName>
        <fullName evidence="9">Periplasmic chaperone PpiD</fullName>
    </recommendedName>
    <alternativeName>
        <fullName evidence="10">Periplasmic folding chaperone</fullName>
    </alternativeName>
</protein>
<dbReference type="AlphaFoldDB" id="Q0VQ86"/>
<dbReference type="Gene3D" id="1.10.4030.10">
    <property type="entry name" value="Porin chaperone SurA, peptide-binding domain"/>
    <property type="match status" value="1"/>
</dbReference>
<dbReference type="PANTHER" id="PTHR47529">
    <property type="entry name" value="PEPTIDYL-PROLYL CIS-TRANS ISOMERASE D"/>
    <property type="match status" value="1"/>
</dbReference>
<evidence type="ECO:0000259" key="13">
    <source>
        <dbReference type="PROSITE" id="PS50198"/>
    </source>
</evidence>
<dbReference type="eggNOG" id="COG0760">
    <property type="taxonomic scope" value="Bacteria"/>
</dbReference>
<evidence type="ECO:0000256" key="6">
    <source>
        <dbReference type="ARBA" id="ARBA00023136"/>
    </source>
</evidence>
<evidence type="ECO:0000256" key="4">
    <source>
        <dbReference type="ARBA" id="ARBA00022692"/>
    </source>
</evidence>
<dbReference type="PROSITE" id="PS01096">
    <property type="entry name" value="PPIC_PPIASE_1"/>
    <property type="match status" value="1"/>
</dbReference>
<keyword evidence="15" id="KW-1185">Reference proteome</keyword>
<dbReference type="SUPFAM" id="SSF109998">
    <property type="entry name" value="Triger factor/SurA peptide-binding domain-like"/>
    <property type="match status" value="1"/>
</dbReference>
<dbReference type="InterPro" id="IPR046357">
    <property type="entry name" value="PPIase_dom_sf"/>
</dbReference>
<dbReference type="EMBL" id="AM286690">
    <property type="protein sequence ID" value="CAL16662.1"/>
    <property type="molecule type" value="Genomic_DNA"/>
</dbReference>
<evidence type="ECO:0000256" key="1">
    <source>
        <dbReference type="ARBA" id="ARBA00004382"/>
    </source>
</evidence>
<evidence type="ECO:0000313" key="14">
    <source>
        <dbReference type="EMBL" id="CAL16662.1"/>
    </source>
</evidence>
<evidence type="ECO:0000256" key="10">
    <source>
        <dbReference type="ARBA" id="ARBA00042775"/>
    </source>
</evidence>
<evidence type="ECO:0000256" key="5">
    <source>
        <dbReference type="ARBA" id="ARBA00022989"/>
    </source>
</evidence>
<dbReference type="Gene3D" id="3.10.50.40">
    <property type="match status" value="1"/>
</dbReference>
<dbReference type="RefSeq" id="WP_011588497.1">
    <property type="nucleotide sequence ID" value="NC_008260.1"/>
</dbReference>
<sequence length="643" mass="70504">MQEFRRFVRGPVGKVLLAAIILPFVISGFYGYFVGGSTGDVVAEVEGSKITRGVVNQRVERVRNMLREQSPNMNPALLDSFVRPEMVLDGIVNEQLILSAAEQSNMVFSEKQVAADIYKVPLFQVDGKFSEQRFERELRARGMNPQTYVQGLRQDMLKEQFRAGFMQTDFSLPLELNEQRRLGEQSRDIRYVQLDIDSLRKQFTVSDEDVKAFYDDNQGEFMRPEEFKVSYVELSADKYTDQVSVTDEEVEAEYDVRKSIMEEAGAGDARRHVSHILIELNDDRDLDQAKARAREAAKAIADGASFADVAAQYSDDLGSAQSGGELGVVSKGALPEEMETAIAELSPGTVSAPVVTDAGVHLIFVTQEDTATALPSLADLSDQIRADLTKARAESLLNEDVSKLEELLYEHPDLQSPAEQVGVSVVTTDWIDLAAANAPLSLPQVQQALNSEQVRQQGHNSDLIEVDSTHYIAVRIAEDKPAEPMPLDEVSFAIRERLKGELAMDKVQQLAKMAEKTIEEGGNLESVATLFDVEIAEQEGLQRGGAEPAMEVVNGAFSAPRAAEGDASPVSITRLGNGSVVAYQVTSVADGNAEPLSAAQQQAALIELGNVEGQRNFRQVVALLRDEGDVELYPSRLSANQGE</sequence>
<keyword evidence="11 14" id="KW-0413">Isomerase</keyword>
<evidence type="ECO:0000256" key="12">
    <source>
        <dbReference type="SAM" id="Phobius"/>
    </source>
</evidence>
<dbReference type="InterPro" id="IPR023058">
    <property type="entry name" value="PPIase_PpiC_CS"/>
</dbReference>
<dbReference type="HOGENOM" id="CLU_023843_1_1_6"/>
<name>Q0VQ86_ALCBS</name>
<dbReference type="InterPro" id="IPR000297">
    <property type="entry name" value="PPIase_PpiC"/>
</dbReference>
<keyword evidence="4 12" id="KW-0812">Transmembrane</keyword>
<keyword evidence="6 12" id="KW-0472">Membrane</keyword>
<gene>
    <name evidence="14" type="primary">ppiD</name>
    <name evidence="14" type="ordered locus">ABO_1214</name>
</gene>
<reference evidence="14 15" key="1">
    <citation type="journal article" date="2006" name="Nat. Biotechnol.">
        <title>Genome sequence of the ubiquitous hydrocarbon-degrading marine bacterium Alcanivorax borkumensis.</title>
        <authorList>
            <person name="Schneiker S."/>
            <person name="Martins dos Santos V.A.P."/>
            <person name="Bartels D."/>
            <person name="Bekel T."/>
            <person name="Brecht M."/>
            <person name="Buhrmester J."/>
            <person name="Chernikova T.N."/>
            <person name="Denaro R."/>
            <person name="Ferrer M."/>
            <person name="Gertler C."/>
            <person name="Goesmann A."/>
            <person name="Golyshina O.V."/>
            <person name="Kaminski F."/>
            <person name="Khachane A.N."/>
            <person name="Lang S."/>
            <person name="Linke B."/>
            <person name="McHardy A.C."/>
            <person name="Meyer F."/>
            <person name="Nechitaylo T."/>
            <person name="Puehler A."/>
            <person name="Regenhardt D."/>
            <person name="Rupp O."/>
            <person name="Sabirova J.S."/>
            <person name="Selbitschka W."/>
            <person name="Yakimov M.M."/>
            <person name="Timmis K.N."/>
            <person name="Vorhoelter F.-J."/>
            <person name="Weidner S."/>
            <person name="Kaiser O."/>
            <person name="Golyshin P.N."/>
        </authorList>
    </citation>
    <scope>NUCLEOTIDE SEQUENCE [LARGE SCALE GENOMIC DNA]</scope>
    <source>
        <strain evidence="15">ATCC 700651 / DSM 11573 / NCIMB 13689 / SK2</strain>
    </source>
</reference>
<organism evidence="14 15">
    <name type="scientific">Alcanivorax borkumensis (strain ATCC 700651 / DSM 11573 / NCIMB 13689 / SK2)</name>
    <dbReference type="NCBI Taxonomy" id="393595"/>
    <lineage>
        <taxon>Bacteria</taxon>
        <taxon>Pseudomonadati</taxon>
        <taxon>Pseudomonadota</taxon>
        <taxon>Gammaproteobacteria</taxon>
        <taxon>Oceanospirillales</taxon>
        <taxon>Alcanivoracaceae</taxon>
        <taxon>Alcanivorax</taxon>
    </lineage>
</organism>
<dbReference type="PANTHER" id="PTHR47529:SF1">
    <property type="entry name" value="PERIPLASMIC CHAPERONE PPID"/>
    <property type="match status" value="1"/>
</dbReference>
<evidence type="ECO:0000256" key="9">
    <source>
        <dbReference type="ARBA" id="ARBA00040743"/>
    </source>
</evidence>
<feature type="transmembrane region" description="Helical" evidence="12">
    <location>
        <begin position="12"/>
        <end position="33"/>
    </location>
</feature>
<dbReference type="InterPro" id="IPR027304">
    <property type="entry name" value="Trigger_fact/SurA_dom_sf"/>
</dbReference>
<feature type="domain" description="PpiC" evidence="13">
    <location>
        <begin position="268"/>
        <end position="367"/>
    </location>
</feature>